<comment type="caution">
    <text evidence="1">The sequence shown here is derived from an EMBL/GenBank/DDBJ whole genome shotgun (WGS) entry which is preliminary data.</text>
</comment>
<organism evidence="1 2">
    <name type="scientific">Candidatus Enterococcus avicola</name>
    <dbReference type="NCBI Taxonomy" id="2838561"/>
    <lineage>
        <taxon>Bacteria</taxon>
        <taxon>Bacillati</taxon>
        <taxon>Bacillota</taxon>
        <taxon>Bacilli</taxon>
        <taxon>Lactobacillales</taxon>
        <taxon>Enterococcaceae</taxon>
        <taxon>Enterococcus</taxon>
    </lineage>
</organism>
<reference evidence="1" key="1">
    <citation type="journal article" date="2021" name="PeerJ">
        <title>Extensive microbial diversity within the chicken gut microbiome revealed by metagenomics and culture.</title>
        <authorList>
            <person name="Gilroy R."/>
            <person name="Ravi A."/>
            <person name="Getino M."/>
            <person name="Pursley I."/>
            <person name="Horton D.L."/>
            <person name="Alikhan N.F."/>
            <person name="Baker D."/>
            <person name="Gharbi K."/>
            <person name="Hall N."/>
            <person name="Watson M."/>
            <person name="Adriaenssens E.M."/>
            <person name="Foster-Nyarko E."/>
            <person name="Jarju S."/>
            <person name="Secka A."/>
            <person name="Antonio M."/>
            <person name="Oren A."/>
            <person name="Chaudhuri R.R."/>
            <person name="La Ragione R."/>
            <person name="Hildebrand F."/>
            <person name="Pallen M.J."/>
        </authorList>
    </citation>
    <scope>NUCLEOTIDE SEQUENCE</scope>
    <source>
        <strain evidence="1">CHK172-16539</strain>
    </source>
</reference>
<protein>
    <submittedName>
        <fullName evidence="1">Uncharacterized protein</fullName>
    </submittedName>
</protein>
<dbReference type="Proteomes" id="UP000824063">
    <property type="component" value="Unassembled WGS sequence"/>
</dbReference>
<evidence type="ECO:0000313" key="1">
    <source>
        <dbReference type="EMBL" id="HIZ53760.1"/>
    </source>
</evidence>
<name>A0A9D2JJG2_9ENTE</name>
<dbReference type="EMBL" id="DXBN01000166">
    <property type="protein sequence ID" value="HIZ53760.1"/>
    <property type="molecule type" value="Genomic_DNA"/>
</dbReference>
<evidence type="ECO:0000313" key="2">
    <source>
        <dbReference type="Proteomes" id="UP000824063"/>
    </source>
</evidence>
<dbReference type="AlphaFoldDB" id="A0A9D2JJG2"/>
<proteinExistence type="predicted"/>
<gene>
    <name evidence="1" type="ORF">IAA20_07460</name>
</gene>
<sequence length="78" mass="9020">MELKEIIELKTVQAQEQSIFYSGILQSLMDESSSVKKSNGVTLYLPIEKLNYIIEELEELRKNIKTIDSLIVVENEFI</sequence>
<accession>A0A9D2JJG2</accession>
<reference evidence="1" key="2">
    <citation type="submission" date="2021-04" db="EMBL/GenBank/DDBJ databases">
        <authorList>
            <person name="Gilroy R."/>
        </authorList>
    </citation>
    <scope>NUCLEOTIDE SEQUENCE</scope>
    <source>
        <strain evidence="1">CHK172-16539</strain>
    </source>
</reference>